<dbReference type="NCBIfam" id="TIGR02032">
    <property type="entry name" value="GG-red-SF"/>
    <property type="match status" value="1"/>
</dbReference>
<evidence type="ECO:0000313" key="2">
    <source>
        <dbReference type="EMBL" id="QGY39326.1"/>
    </source>
</evidence>
<sequence>MGNRYDVIICGAGPAGATAGTVLARQGLSVALFDRARFPRKKLCGGLLTWKSVKLLEAVFGETPESMIRSGVINHVSEYYSIRTFEHGLASGRLPYPFHFTDRTRFDDMLLGHARATGAEVFEDEGVTACDPEKGSVTLASGRTVSARHVLGADGANSVVRSAFPRFDRDRFRRNMAPALEISLPPEDFPRPVDHPELIVGILDAGYGWVFPNRDRVILGICGLRRKKENFSELFRAYLTRLGVDMDLVPALHGHPLPYGNYLGAPFHQRALLAGDAGGYVEPLFGEGIFFALCTGLYAGEALAESQANRVDPGPRYARRLHRQIIPELKASDRLRWALFQGMRIAGPGSLSLFVNAGATRLAEMVHGIRSYAWLRRKEWDFL</sequence>
<accession>A0A6I6J917</accession>
<dbReference type="AlphaFoldDB" id="A0A6I6J917"/>
<evidence type="ECO:0000313" key="3">
    <source>
        <dbReference type="Proteomes" id="UP000428328"/>
    </source>
</evidence>
<dbReference type="RefSeq" id="WP_158946552.1">
    <property type="nucleotide sequence ID" value="NZ_CP046400.1"/>
</dbReference>
<dbReference type="Proteomes" id="UP000428328">
    <property type="component" value="Chromosome"/>
</dbReference>
<dbReference type="SUPFAM" id="SSF51905">
    <property type="entry name" value="FAD/NAD(P)-binding domain"/>
    <property type="match status" value="1"/>
</dbReference>
<dbReference type="PRINTS" id="PR00420">
    <property type="entry name" value="RNGMNOXGNASE"/>
</dbReference>
<name>A0A6I6J917_9BACT</name>
<proteinExistence type="predicted"/>
<dbReference type="GO" id="GO:0071949">
    <property type="term" value="F:FAD binding"/>
    <property type="evidence" value="ECO:0007669"/>
    <property type="project" value="InterPro"/>
</dbReference>
<feature type="domain" description="FAD-binding" evidence="1">
    <location>
        <begin position="5"/>
        <end position="305"/>
    </location>
</feature>
<dbReference type="Pfam" id="PF01494">
    <property type="entry name" value="FAD_binding_3"/>
    <property type="match status" value="1"/>
</dbReference>
<dbReference type="InterPro" id="IPR011777">
    <property type="entry name" value="Geranylgeranyl_Rdtase_fam"/>
</dbReference>
<dbReference type="InterPro" id="IPR050407">
    <property type="entry name" value="Geranylgeranyl_reductase"/>
</dbReference>
<dbReference type="InterPro" id="IPR036188">
    <property type="entry name" value="FAD/NAD-bd_sf"/>
</dbReference>
<reference evidence="2 3" key="1">
    <citation type="submission" date="2019-11" db="EMBL/GenBank/DDBJ databases">
        <authorList>
            <person name="Zheng R.K."/>
            <person name="Sun C.M."/>
        </authorList>
    </citation>
    <scope>NUCLEOTIDE SEQUENCE [LARGE SCALE GENOMIC DNA]</scope>
    <source>
        <strain evidence="2 3">SRB007</strain>
    </source>
</reference>
<evidence type="ECO:0000259" key="1">
    <source>
        <dbReference type="Pfam" id="PF01494"/>
    </source>
</evidence>
<keyword evidence="3" id="KW-1185">Reference proteome</keyword>
<protein>
    <submittedName>
        <fullName evidence="2">Geranylgeranyl reductase family protein</fullName>
    </submittedName>
</protein>
<dbReference type="Gene3D" id="3.50.50.60">
    <property type="entry name" value="FAD/NAD(P)-binding domain"/>
    <property type="match status" value="1"/>
</dbReference>
<dbReference type="GO" id="GO:0016628">
    <property type="term" value="F:oxidoreductase activity, acting on the CH-CH group of donors, NAD or NADP as acceptor"/>
    <property type="evidence" value="ECO:0007669"/>
    <property type="project" value="InterPro"/>
</dbReference>
<dbReference type="PANTHER" id="PTHR42685:SF22">
    <property type="entry name" value="CONDITIONED MEDIUM FACTOR RECEPTOR 1"/>
    <property type="match status" value="1"/>
</dbReference>
<dbReference type="InterPro" id="IPR002938">
    <property type="entry name" value="FAD-bd"/>
</dbReference>
<dbReference type="PANTHER" id="PTHR42685">
    <property type="entry name" value="GERANYLGERANYL DIPHOSPHATE REDUCTASE"/>
    <property type="match status" value="1"/>
</dbReference>
<organism evidence="2 3">
    <name type="scientific">Pseudodesulfovibrio cashew</name>
    <dbReference type="NCBI Taxonomy" id="2678688"/>
    <lineage>
        <taxon>Bacteria</taxon>
        <taxon>Pseudomonadati</taxon>
        <taxon>Thermodesulfobacteriota</taxon>
        <taxon>Desulfovibrionia</taxon>
        <taxon>Desulfovibrionales</taxon>
        <taxon>Desulfovibrionaceae</taxon>
    </lineage>
</organism>
<dbReference type="KEGG" id="psel:GM415_04060"/>
<dbReference type="EMBL" id="CP046400">
    <property type="protein sequence ID" value="QGY39326.1"/>
    <property type="molecule type" value="Genomic_DNA"/>
</dbReference>
<gene>
    <name evidence="2" type="ORF">GM415_04060</name>
</gene>